<comment type="caution">
    <text evidence="1">The sequence shown here is derived from an EMBL/GenBank/DDBJ whole genome shotgun (WGS) entry which is preliminary data.</text>
</comment>
<name>A0A1R2CMP0_9CILI</name>
<keyword evidence="2" id="KW-1185">Reference proteome</keyword>
<dbReference type="EMBL" id="MPUH01000106">
    <property type="protein sequence ID" value="OMJ90277.1"/>
    <property type="molecule type" value="Genomic_DNA"/>
</dbReference>
<organism evidence="1 2">
    <name type="scientific">Stentor coeruleus</name>
    <dbReference type="NCBI Taxonomy" id="5963"/>
    <lineage>
        <taxon>Eukaryota</taxon>
        <taxon>Sar</taxon>
        <taxon>Alveolata</taxon>
        <taxon>Ciliophora</taxon>
        <taxon>Postciliodesmatophora</taxon>
        <taxon>Heterotrichea</taxon>
        <taxon>Heterotrichida</taxon>
        <taxon>Stentoridae</taxon>
        <taxon>Stentor</taxon>
    </lineage>
</organism>
<dbReference type="Proteomes" id="UP000187209">
    <property type="component" value="Unassembled WGS sequence"/>
</dbReference>
<reference evidence="1 2" key="1">
    <citation type="submission" date="2016-11" db="EMBL/GenBank/DDBJ databases">
        <title>The macronuclear genome of Stentor coeruleus: a giant cell with tiny introns.</title>
        <authorList>
            <person name="Slabodnick M."/>
            <person name="Ruby J.G."/>
            <person name="Reiff S.B."/>
            <person name="Swart E.C."/>
            <person name="Gosai S."/>
            <person name="Prabakaran S."/>
            <person name="Witkowska E."/>
            <person name="Larue G.E."/>
            <person name="Fisher S."/>
            <person name="Freeman R.M."/>
            <person name="Gunawardena J."/>
            <person name="Chu W."/>
            <person name="Stover N.A."/>
            <person name="Gregory B.D."/>
            <person name="Nowacki M."/>
            <person name="Derisi J."/>
            <person name="Roy S.W."/>
            <person name="Marshall W.F."/>
            <person name="Sood P."/>
        </authorList>
    </citation>
    <scope>NUCLEOTIDE SEQUENCE [LARGE SCALE GENOMIC DNA]</scope>
    <source>
        <strain evidence="1">WM001</strain>
    </source>
</reference>
<protein>
    <recommendedName>
        <fullName evidence="3">14-3-3 domain-containing protein</fullName>
    </recommendedName>
</protein>
<proteinExistence type="predicted"/>
<sequence>MISQEYYYSAVHLLDEALKLDHVRVLEMRAVAYNSISKLEEAEKNIKAGLMRVQDKKLKSKINDLYRAMIKDKYKKREMY</sequence>
<accession>A0A1R2CMP0</accession>
<gene>
    <name evidence="1" type="ORF">SteCoe_7389</name>
</gene>
<evidence type="ECO:0000313" key="1">
    <source>
        <dbReference type="EMBL" id="OMJ90277.1"/>
    </source>
</evidence>
<evidence type="ECO:0008006" key="3">
    <source>
        <dbReference type="Google" id="ProtNLM"/>
    </source>
</evidence>
<dbReference type="AlphaFoldDB" id="A0A1R2CMP0"/>
<evidence type="ECO:0000313" key="2">
    <source>
        <dbReference type="Proteomes" id="UP000187209"/>
    </source>
</evidence>